<feature type="domain" description="Homing endonuclease LAGLIDADG" evidence="1">
    <location>
        <begin position="8"/>
        <end position="98"/>
    </location>
</feature>
<dbReference type="GO" id="GO:0004519">
    <property type="term" value="F:endonuclease activity"/>
    <property type="evidence" value="ECO:0007669"/>
    <property type="project" value="UniProtKB-KW"/>
</dbReference>
<gene>
    <name evidence="2" type="ORF">B1A_14461</name>
</gene>
<keyword evidence="2" id="KW-0378">Hydrolase</keyword>
<proteinExistence type="predicted"/>
<keyword evidence="2" id="KW-0255">Endonuclease</keyword>
<feature type="non-terminal residue" evidence="2">
    <location>
        <position position="99"/>
    </location>
</feature>
<comment type="caution">
    <text evidence="2">The sequence shown here is derived from an EMBL/GenBank/DDBJ whole genome shotgun (WGS) entry which is preliminary data.</text>
</comment>
<accession>T1B1N3</accession>
<dbReference type="PANTHER" id="PTHR36181:SF4">
    <property type="entry name" value="LAGLIDADG ENDONUCLEASE"/>
    <property type="match status" value="1"/>
</dbReference>
<dbReference type="InterPro" id="IPR027434">
    <property type="entry name" value="Homing_endonucl"/>
</dbReference>
<dbReference type="Pfam" id="PF00961">
    <property type="entry name" value="LAGLIDADG_1"/>
    <property type="match status" value="1"/>
</dbReference>
<reference evidence="2" key="1">
    <citation type="submission" date="2013-08" db="EMBL/GenBank/DDBJ databases">
        <authorList>
            <person name="Mendez C."/>
            <person name="Richter M."/>
            <person name="Ferrer M."/>
            <person name="Sanchez J."/>
        </authorList>
    </citation>
    <scope>NUCLEOTIDE SEQUENCE</scope>
</reference>
<protein>
    <submittedName>
        <fullName evidence="2">Homing endonuclease</fullName>
    </submittedName>
</protein>
<dbReference type="InterPro" id="IPR051289">
    <property type="entry name" value="LAGLIDADG_Endonuclease"/>
</dbReference>
<reference evidence="2" key="2">
    <citation type="journal article" date="2014" name="ISME J.">
        <title>Microbial stratification in low pH oxic and suboxic macroscopic growths along an acid mine drainage.</title>
        <authorList>
            <person name="Mendez-Garcia C."/>
            <person name="Mesa V."/>
            <person name="Sprenger R.R."/>
            <person name="Richter M."/>
            <person name="Diez M.S."/>
            <person name="Solano J."/>
            <person name="Bargiela R."/>
            <person name="Golyshina O.V."/>
            <person name="Manteca A."/>
            <person name="Ramos J.L."/>
            <person name="Gallego J.R."/>
            <person name="Llorente I."/>
            <person name="Martins Dos Santos V.A."/>
            <person name="Jensen O.N."/>
            <person name="Pelaez A.I."/>
            <person name="Sanchez J."/>
            <person name="Ferrer M."/>
        </authorList>
    </citation>
    <scope>NUCLEOTIDE SEQUENCE</scope>
</reference>
<name>T1B1N3_9ZZZZ</name>
<sequence length="99" mass="11468">MQLDAQWIVGFVDGEGCFHVSINPHREMSAGFQVLPEFTVVQHERDVQVLHALKSYFGCGVVRKTMPTRWLSRVRGHEHLSKSIVPFFEKHPLKSRKRV</sequence>
<dbReference type="SUPFAM" id="SSF55608">
    <property type="entry name" value="Homing endonucleases"/>
    <property type="match status" value="1"/>
</dbReference>
<dbReference type="InterPro" id="IPR004860">
    <property type="entry name" value="LAGLIDADG_dom"/>
</dbReference>
<dbReference type="AlphaFoldDB" id="T1B1N3"/>
<organism evidence="2">
    <name type="scientific">mine drainage metagenome</name>
    <dbReference type="NCBI Taxonomy" id="410659"/>
    <lineage>
        <taxon>unclassified sequences</taxon>
        <taxon>metagenomes</taxon>
        <taxon>ecological metagenomes</taxon>
    </lineage>
</organism>
<dbReference type="Gene3D" id="3.10.28.10">
    <property type="entry name" value="Homing endonucleases"/>
    <property type="match status" value="1"/>
</dbReference>
<dbReference type="GO" id="GO:0005739">
    <property type="term" value="C:mitochondrion"/>
    <property type="evidence" value="ECO:0007669"/>
    <property type="project" value="UniProtKB-ARBA"/>
</dbReference>
<dbReference type="EMBL" id="AUZX01010612">
    <property type="protein sequence ID" value="EQD46799.1"/>
    <property type="molecule type" value="Genomic_DNA"/>
</dbReference>
<evidence type="ECO:0000313" key="2">
    <source>
        <dbReference type="EMBL" id="EQD46799.1"/>
    </source>
</evidence>
<evidence type="ECO:0000259" key="1">
    <source>
        <dbReference type="Pfam" id="PF00961"/>
    </source>
</evidence>
<keyword evidence="2" id="KW-0540">Nuclease</keyword>
<dbReference type="PANTHER" id="PTHR36181">
    <property type="entry name" value="INTRON-ENCODED ENDONUCLEASE AI3-RELATED"/>
    <property type="match status" value="1"/>
</dbReference>